<accession>A0AAE3GF63</accession>
<organism evidence="2 3">
    <name type="scientific">Goodfellowiella coeruleoviolacea</name>
    <dbReference type="NCBI Taxonomy" id="334858"/>
    <lineage>
        <taxon>Bacteria</taxon>
        <taxon>Bacillati</taxon>
        <taxon>Actinomycetota</taxon>
        <taxon>Actinomycetes</taxon>
        <taxon>Pseudonocardiales</taxon>
        <taxon>Pseudonocardiaceae</taxon>
        <taxon>Goodfellowiella</taxon>
    </lineage>
</organism>
<dbReference type="PANTHER" id="PTHR47791:SF3">
    <property type="entry name" value="MEIOTICALLY UP-REGULATED GENE 191 PROTEIN"/>
    <property type="match status" value="1"/>
</dbReference>
<dbReference type="EMBL" id="JAMTCK010000004">
    <property type="protein sequence ID" value="MCP2165028.1"/>
    <property type="molecule type" value="Genomic_DNA"/>
</dbReference>
<reference evidence="2" key="1">
    <citation type="submission" date="2022-06" db="EMBL/GenBank/DDBJ databases">
        <title>Genomic Encyclopedia of Archaeal and Bacterial Type Strains, Phase II (KMG-II): from individual species to whole genera.</title>
        <authorList>
            <person name="Goeker M."/>
        </authorList>
    </citation>
    <scope>NUCLEOTIDE SEQUENCE</scope>
    <source>
        <strain evidence="2">DSM 43935</strain>
    </source>
</reference>
<feature type="compositionally biased region" description="Polar residues" evidence="1">
    <location>
        <begin position="57"/>
        <end position="69"/>
    </location>
</feature>
<evidence type="ECO:0000313" key="2">
    <source>
        <dbReference type="EMBL" id="MCP2165028.1"/>
    </source>
</evidence>
<proteinExistence type="predicted"/>
<keyword evidence="3" id="KW-1185">Reference proteome</keyword>
<evidence type="ECO:0000256" key="1">
    <source>
        <dbReference type="SAM" id="MobiDB-lite"/>
    </source>
</evidence>
<protein>
    <submittedName>
        <fullName evidence="2">Glycosyl hydrolase family 76</fullName>
    </submittedName>
</protein>
<evidence type="ECO:0000313" key="3">
    <source>
        <dbReference type="Proteomes" id="UP001206128"/>
    </source>
</evidence>
<dbReference type="GO" id="GO:0016787">
    <property type="term" value="F:hydrolase activity"/>
    <property type="evidence" value="ECO:0007669"/>
    <property type="project" value="UniProtKB-KW"/>
</dbReference>
<feature type="region of interest" description="Disordered" evidence="1">
    <location>
        <begin position="44"/>
        <end position="72"/>
    </location>
</feature>
<sequence>MPHTAVLASLVLSLLPITPPEPTAPPHPTTPAAVCVDGYCDTRDPALPPSARHSPTRPDTSAQPGQQPPTARAAVCNTHCDARDPALSSGERVAQTVSVGGRQVSLRFDNTETMGWGVISGGGAGDAVWLDRSFDAGASWASGSKLGETRVPSGHGGWRTLMYNVDDWANLGVGLLRACGQPSGSATIACTSWYRTTWNAWDRRTAAATALMQRYNLGTGLFDTTGWWNSANALTAIIDNIRVSGMGSYRYTIARTYERNRDAWDGDFVNEYNDDTAWWGLAWIAAYDLTGERRYLDTARVDAEHMAGYWDAVCGGGVWWTSSRTYKNAITNALYIQLNAALHNRIPGDTAFLDRARAGWAWFQNSGMINSANLVNDGLTTDTCRNNNQTAWSYNQGVPLAALVELSRATGDPALLDRARTLANASTSDSTLNPGGILFDNGGGGDVPSFKGGYVRGLAALNRVLPDHPYTGYLTRQADSAHTRDRSSADSYDQPWAGPFQRSDAARQHSAVDLMNATG</sequence>
<dbReference type="AlphaFoldDB" id="A0AAE3GF63"/>
<dbReference type="Pfam" id="PF03663">
    <property type="entry name" value="Glyco_hydro_76"/>
    <property type="match status" value="1"/>
</dbReference>
<dbReference type="PANTHER" id="PTHR47791">
    <property type="entry name" value="MEIOTICALLY UP-REGULATED GENE 191 PROTEIN"/>
    <property type="match status" value="1"/>
</dbReference>
<name>A0AAE3GF63_9PSEU</name>
<feature type="region of interest" description="Disordered" evidence="1">
    <location>
        <begin position="476"/>
        <end position="509"/>
    </location>
</feature>
<feature type="compositionally biased region" description="Basic and acidic residues" evidence="1">
    <location>
        <begin position="479"/>
        <end position="488"/>
    </location>
</feature>
<dbReference type="Gene3D" id="1.50.10.20">
    <property type="match status" value="1"/>
</dbReference>
<dbReference type="GO" id="GO:0005975">
    <property type="term" value="P:carbohydrate metabolic process"/>
    <property type="evidence" value="ECO:0007669"/>
    <property type="project" value="InterPro"/>
</dbReference>
<dbReference type="InterPro" id="IPR005198">
    <property type="entry name" value="Glyco_hydro_76"/>
</dbReference>
<gene>
    <name evidence="2" type="ORF">LX83_001877</name>
</gene>
<dbReference type="SUPFAM" id="SSF48208">
    <property type="entry name" value="Six-hairpin glycosidases"/>
    <property type="match status" value="1"/>
</dbReference>
<comment type="caution">
    <text evidence="2">The sequence shown here is derived from an EMBL/GenBank/DDBJ whole genome shotgun (WGS) entry which is preliminary data.</text>
</comment>
<dbReference type="InterPro" id="IPR008928">
    <property type="entry name" value="6-hairpin_glycosidase_sf"/>
</dbReference>
<dbReference type="Proteomes" id="UP001206128">
    <property type="component" value="Unassembled WGS sequence"/>
</dbReference>
<keyword evidence="2" id="KW-0378">Hydrolase</keyword>
<dbReference type="InterPro" id="IPR053169">
    <property type="entry name" value="MUG_Protein"/>
</dbReference>
<dbReference type="RefSeq" id="WP_253769455.1">
    <property type="nucleotide sequence ID" value="NZ_JAMTCK010000004.1"/>
</dbReference>